<organism evidence="2 3">
    <name type="scientific">Dorcoceras hygrometricum</name>
    <dbReference type="NCBI Taxonomy" id="472368"/>
    <lineage>
        <taxon>Eukaryota</taxon>
        <taxon>Viridiplantae</taxon>
        <taxon>Streptophyta</taxon>
        <taxon>Embryophyta</taxon>
        <taxon>Tracheophyta</taxon>
        <taxon>Spermatophyta</taxon>
        <taxon>Magnoliopsida</taxon>
        <taxon>eudicotyledons</taxon>
        <taxon>Gunneridae</taxon>
        <taxon>Pentapetalae</taxon>
        <taxon>asterids</taxon>
        <taxon>lamiids</taxon>
        <taxon>Lamiales</taxon>
        <taxon>Gesneriaceae</taxon>
        <taxon>Didymocarpoideae</taxon>
        <taxon>Trichosporeae</taxon>
        <taxon>Loxocarpinae</taxon>
        <taxon>Dorcoceras</taxon>
    </lineage>
</organism>
<feature type="region of interest" description="Disordered" evidence="1">
    <location>
        <begin position="1"/>
        <end position="113"/>
    </location>
</feature>
<proteinExistence type="predicted"/>
<evidence type="ECO:0000313" key="3">
    <source>
        <dbReference type="Proteomes" id="UP000250235"/>
    </source>
</evidence>
<sequence length="240" mass="27027">MLTGTLYPPPGAPLAGSKPRPAEKPGKPENTYRQQYTSPRGTSVSNPSKESSINSIRKATDKYANAMQGIKATTEIREPKDRNNSSTTRSDQRRNRQWARAANKPNREKRYGSYPLSLRGIRELPARPRTYHPGILKSTEQVISKQCTNDNSTEHTHSQAYNPCSILRKLKGRNFTYHNKLGAKSDAYANKLHKGDVFAHLTSFKKTFEKNIQTKHLSKRIPTLPLSLSSELPTAGNQRR</sequence>
<evidence type="ECO:0000256" key="1">
    <source>
        <dbReference type="SAM" id="MobiDB-lite"/>
    </source>
</evidence>
<feature type="compositionally biased region" description="Basic and acidic residues" evidence="1">
    <location>
        <begin position="74"/>
        <end position="83"/>
    </location>
</feature>
<dbReference type="AlphaFoldDB" id="A0A2Z7BJJ0"/>
<reference evidence="2 3" key="1">
    <citation type="journal article" date="2015" name="Proc. Natl. Acad. Sci. U.S.A.">
        <title>The resurrection genome of Boea hygrometrica: A blueprint for survival of dehydration.</title>
        <authorList>
            <person name="Xiao L."/>
            <person name="Yang G."/>
            <person name="Zhang L."/>
            <person name="Yang X."/>
            <person name="Zhao S."/>
            <person name="Ji Z."/>
            <person name="Zhou Q."/>
            <person name="Hu M."/>
            <person name="Wang Y."/>
            <person name="Chen M."/>
            <person name="Xu Y."/>
            <person name="Jin H."/>
            <person name="Xiao X."/>
            <person name="Hu G."/>
            <person name="Bao F."/>
            <person name="Hu Y."/>
            <person name="Wan P."/>
            <person name="Li L."/>
            <person name="Deng X."/>
            <person name="Kuang T."/>
            <person name="Xiang C."/>
            <person name="Zhu J.K."/>
            <person name="Oliver M.J."/>
            <person name="He Y."/>
        </authorList>
    </citation>
    <scope>NUCLEOTIDE SEQUENCE [LARGE SCALE GENOMIC DNA]</scope>
    <source>
        <strain evidence="3">cv. XS01</strain>
    </source>
</reference>
<protein>
    <submittedName>
        <fullName evidence="2">Uncharacterized protein</fullName>
    </submittedName>
</protein>
<dbReference type="EMBL" id="KV005032">
    <property type="protein sequence ID" value="KZV34594.1"/>
    <property type="molecule type" value="Genomic_DNA"/>
</dbReference>
<dbReference type="Proteomes" id="UP000250235">
    <property type="component" value="Unassembled WGS sequence"/>
</dbReference>
<evidence type="ECO:0000313" key="2">
    <source>
        <dbReference type="EMBL" id="KZV34594.1"/>
    </source>
</evidence>
<name>A0A2Z7BJJ0_9LAMI</name>
<keyword evidence="3" id="KW-1185">Reference proteome</keyword>
<accession>A0A2Z7BJJ0</accession>
<feature type="compositionally biased region" description="Polar residues" evidence="1">
    <location>
        <begin position="31"/>
        <end position="57"/>
    </location>
</feature>
<gene>
    <name evidence="2" type="ORF">F511_17724</name>
</gene>